<organism evidence="2 3">
    <name type="scientific">Streptomyces collinus</name>
    <dbReference type="NCBI Taxonomy" id="42684"/>
    <lineage>
        <taxon>Bacteria</taxon>
        <taxon>Bacillati</taxon>
        <taxon>Actinomycetota</taxon>
        <taxon>Actinomycetes</taxon>
        <taxon>Kitasatosporales</taxon>
        <taxon>Streptomycetaceae</taxon>
        <taxon>Streptomyces</taxon>
    </lineage>
</organism>
<feature type="domain" description="SnoaL-like" evidence="1">
    <location>
        <begin position="23"/>
        <end position="119"/>
    </location>
</feature>
<accession>A0AA89QE67</accession>
<dbReference type="GeneID" id="93836023"/>
<reference evidence="2 3" key="1">
    <citation type="submission" date="2020-08" db="EMBL/GenBank/DDBJ databases">
        <title>Sequencing the genomes of 1000 actinobacteria strains.</title>
        <authorList>
            <person name="Klenk H.-P."/>
        </authorList>
    </citation>
    <scope>NUCLEOTIDE SEQUENCE [LARGE SCALE GENOMIC DNA]</scope>
    <source>
        <strain evidence="2 3">DSM 40129</strain>
    </source>
</reference>
<dbReference type="AlphaFoldDB" id="A0AA89QE67"/>
<comment type="caution">
    <text evidence="2">The sequence shown here is derived from an EMBL/GenBank/DDBJ whole genome shotgun (WGS) entry which is preliminary data.</text>
</comment>
<evidence type="ECO:0000313" key="3">
    <source>
        <dbReference type="Proteomes" id="UP000579531"/>
    </source>
</evidence>
<evidence type="ECO:0000259" key="1">
    <source>
        <dbReference type="Pfam" id="PF12680"/>
    </source>
</evidence>
<name>A0AA89QE67_STRCU</name>
<dbReference type="EMBL" id="JACHLX010000002">
    <property type="protein sequence ID" value="MBB5816698.1"/>
    <property type="molecule type" value="Genomic_DNA"/>
</dbReference>
<dbReference type="Proteomes" id="UP000579531">
    <property type="component" value="Unassembled WGS sequence"/>
</dbReference>
<proteinExistence type="predicted"/>
<dbReference type="InterPro" id="IPR037401">
    <property type="entry name" value="SnoaL-like"/>
</dbReference>
<dbReference type="RefSeq" id="WP_311240852.1">
    <property type="nucleotide sequence ID" value="NZ_BAABFE010000013.1"/>
</dbReference>
<dbReference type="InterPro" id="IPR009959">
    <property type="entry name" value="Cyclase_SnoaL-like"/>
</dbReference>
<dbReference type="SUPFAM" id="SSF54427">
    <property type="entry name" value="NTF2-like"/>
    <property type="match status" value="1"/>
</dbReference>
<evidence type="ECO:0000313" key="2">
    <source>
        <dbReference type="EMBL" id="MBB5816698.1"/>
    </source>
</evidence>
<sequence>MSVFDHRQSRAYPIQEKNKAAAKAFYDVMFNQCRPAEAIDRYVGDTYIQHNPHVGDGKQAFIDYFERMAAEHPGKRVEVKRAFAEGDHVILHCHQTWPAEEYAGIDIFRFDADGKIVEHWDVLQLVPPTSENDNTMF</sequence>
<dbReference type="InterPro" id="IPR032710">
    <property type="entry name" value="NTF2-like_dom_sf"/>
</dbReference>
<dbReference type="Pfam" id="PF12680">
    <property type="entry name" value="SnoaL_2"/>
    <property type="match status" value="1"/>
</dbReference>
<protein>
    <submittedName>
        <fullName evidence="2">SnoaL-like aldol condensation-catalyzing enzyme</fullName>
    </submittedName>
</protein>
<dbReference type="GO" id="GO:0030638">
    <property type="term" value="P:polyketide metabolic process"/>
    <property type="evidence" value="ECO:0007669"/>
    <property type="project" value="InterPro"/>
</dbReference>
<dbReference type="Gene3D" id="3.10.450.50">
    <property type="match status" value="1"/>
</dbReference>
<dbReference type="PANTHER" id="PTHR38436">
    <property type="entry name" value="POLYKETIDE CYCLASE SNOAL-LIKE DOMAIN"/>
    <property type="match status" value="1"/>
</dbReference>
<dbReference type="PANTHER" id="PTHR38436:SF1">
    <property type="entry name" value="ESTER CYCLASE"/>
    <property type="match status" value="1"/>
</dbReference>
<keyword evidence="3" id="KW-1185">Reference proteome</keyword>
<gene>
    <name evidence="2" type="ORF">HNR72_007820</name>
</gene>